<sequence length="1373" mass="154952">MSADSGHPTTIKFNTFDVKHYKFSENPRRFETSQQMQHLTLPPNARTHADEVTNFPFETRILWEKLEALFTGSHPLCRMIHFLRRYEDWIFCKYDAPSSGMRAAIQYRLPSTGLRDIISETPCVTSSVWEQTGSLFAIYRLLDIITLKPEYFGPSISITVPRNEPQIIDDLKDWPSLLRAAKKRIIREEPKAHKRLTTASISNASSTQLAQDGSPEATLLLCLARNHFKSVLGKIVGNVYCASLHYQVLLAMRGVKDDEVVLPDIPTDTSTFVNLYASGHPDAASFLSEITPSHLKIPLHIALFISPILLFSNTSWYSRKCDREQLLKASKALGNHRPPALLELEMEIWRIIANQNCDIYSELRQLVSSKCWVKCEQINPEDHAYNFFRPNTTVQNNTNDTEHHSESNESIINQHQPIHPRDLTSAGHNSDIDAEGDDDHEVNPGKLGKVLVPVKEYNETTTTQPPDHALTATHKPFDHATNSEITEKTYSIIQYEKKSDNASAAQYLNNMSVSVNKTSLANGLHIDPRLDSETSERNTQHEEERDDATGGQRPTVTAEKPFPTDELYIDRDMDSRTIERITQPEVEKDDTLADQQPVDMSMVIDKPSLTDTSCTSRPLQLPLDNGDNDSVDKQTHGISTDELNRNDNDVDMEDGSGSKADVTETSMANVVKHGVGGCLDHDKPSGISEDRGSEVVQDQEQNEGQKDHSPNEVIASKDIPVSSHTQTSGKATTPKANQRKNKKKRNRKPVNISPSEVDSSGGPSDNDENDYIDVDLFDSKIDLDVVSTPKKFWSTVEWVCFNAIGTQKTFRPVAHSQDELDNIHRFLAMVEADYIDGLPMHIARPDESCFMVINYRDHRHPQPSLDDFAERNIVIFRNTSFVDPDPNLFYRSVRHDIGDITSARSIEDLSVDSSHRTDRIKRGTLLQVVQAARTPDHHGKILNTHNIPLPFSGANSFDLSTDGHALRATAGSWKYKTPPPFGDISWGLVSTEGAFSEARISPNGFCTVIKPTHGLNLCITMRPRHPDRDLPSNQRLFLGDFLDYDAPEHHTDWIYEAIVLDPQSELICLGGHFYSSACLENTLTGIIHNFVAGDKAANTNRPTARFFLQQIMNWFYKTLIEGDRDPTDVHEGHIPLCDTQTGYTNMLALCIYMLFANVLDYDTYRNPDQIQSPKTPQQLTQWIMWDVNALNDEQRKACMFACGQAIVILDWLCKRTKLIHYLNSYGDNQERRSKASAKQFHNMMIRHYARTIMSYTQEATSNGVHGAPFCTEALLKVQVLGACNGELNKLINDEIGQSVPSIPARPMLKLAVICLVECNNTNEYSDQLRTPKELMRLGASMRDMIYTNGLKVKLERVENTKFERSHPSKKPRY</sequence>
<organism evidence="1 2">
    <name type="scientific">Psilocybe cubensis</name>
    <name type="common">Psychedelic mushroom</name>
    <name type="synonym">Stropharia cubensis</name>
    <dbReference type="NCBI Taxonomy" id="181762"/>
    <lineage>
        <taxon>Eukaryota</taxon>
        <taxon>Fungi</taxon>
        <taxon>Dikarya</taxon>
        <taxon>Basidiomycota</taxon>
        <taxon>Agaricomycotina</taxon>
        <taxon>Agaricomycetes</taxon>
        <taxon>Agaricomycetidae</taxon>
        <taxon>Agaricales</taxon>
        <taxon>Agaricineae</taxon>
        <taxon>Strophariaceae</taxon>
        <taxon>Psilocybe</taxon>
    </lineage>
</organism>
<dbReference type="Proteomes" id="UP000664032">
    <property type="component" value="Unassembled WGS sequence"/>
</dbReference>
<gene>
    <name evidence="1" type="ORF">JR316_0001703</name>
</gene>
<evidence type="ECO:0000313" key="1">
    <source>
        <dbReference type="EMBL" id="KAH9484801.1"/>
    </source>
</evidence>
<proteinExistence type="predicted"/>
<accession>A0ACB8HAA6</accession>
<comment type="caution">
    <text evidence="1">The sequence shown here is derived from an EMBL/GenBank/DDBJ whole genome shotgun (WGS) entry which is preliminary data.</text>
</comment>
<protein>
    <submittedName>
        <fullName evidence="1">Uncharacterized protein</fullName>
    </submittedName>
</protein>
<keyword evidence="2" id="KW-1185">Reference proteome</keyword>
<dbReference type="EMBL" id="JAFIQS020000002">
    <property type="protein sequence ID" value="KAH9484801.1"/>
    <property type="molecule type" value="Genomic_DNA"/>
</dbReference>
<evidence type="ECO:0000313" key="2">
    <source>
        <dbReference type="Proteomes" id="UP000664032"/>
    </source>
</evidence>
<reference evidence="1" key="1">
    <citation type="submission" date="2021-10" db="EMBL/GenBank/DDBJ databases">
        <title>Psilocybe cubensis genome.</title>
        <authorList>
            <person name="Mckernan K.J."/>
            <person name="Crawford S."/>
            <person name="Trippe A."/>
            <person name="Kane L.T."/>
            <person name="Mclaughlin S."/>
        </authorList>
    </citation>
    <scope>NUCLEOTIDE SEQUENCE</scope>
    <source>
        <strain evidence="1">MGC-MH-2018</strain>
    </source>
</reference>
<name>A0ACB8HAA6_PSICU</name>